<dbReference type="AlphaFoldDB" id="A0AAV0LLY4"/>
<feature type="region of interest" description="Disordered" evidence="14">
    <location>
        <begin position="144"/>
        <end position="191"/>
    </location>
</feature>
<dbReference type="PANTHER" id="PTHR13763">
    <property type="entry name" value="BREAST CANCER TYPE 1 SUSCEPTIBILITY PROTEIN BRCA1"/>
    <property type="match status" value="1"/>
</dbReference>
<feature type="compositionally biased region" description="Polar residues" evidence="14">
    <location>
        <begin position="234"/>
        <end position="250"/>
    </location>
</feature>
<organism evidence="18 19">
    <name type="scientific">Linum tenue</name>
    <dbReference type="NCBI Taxonomy" id="586396"/>
    <lineage>
        <taxon>Eukaryota</taxon>
        <taxon>Viridiplantae</taxon>
        <taxon>Streptophyta</taxon>
        <taxon>Embryophyta</taxon>
        <taxon>Tracheophyta</taxon>
        <taxon>Spermatophyta</taxon>
        <taxon>Magnoliopsida</taxon>
        <taxon>eudicotyledons</taxon>
        <taxon>Gunneridae</taxon>
        <taxon>Pentapetalae</taxon>
        <taxon>rosids</taxon>
        <taxon>fabids</taxon>
        <taxon>Malpighiales</taxon>
        <taxon>Linaceae</taxon>
        <taxon>Linum</taxon>
    </lineage>
</organism>
<dbReference type="CDD" id="cd17734">
    <property type="entry name" value="BRCT_Bard1_rpt1"/>
    <property type="match status" value="1"/>
</dbReference>
<protein>
    <recommendedName>
        <fullName evidence="12">RING-type E3 ubiquitin transferase BRCA1</fullName>
    </recommendedName>
</protein>
<keyword evidence="10" id="KW-0539">Nucleus</keyword>
<evidence type="ECO:0000256" key="13">
    <source>
        <dbReference type="PROSITE-ProRule" id="PRU00175"/>
    </source>
</evidence>
<accession>A0AAV0LLY4</accession>
<keyword evidence="8" id="KW-0862">Zinc</keyword>
<feature type="region of interest" description="Disordered" evidence="14">
    <location>
        <begin position="454"/>
        <end position="474"/>
    </location>
</feature>
<feature type="domain" description="PHD-type" evidence="17">
    <location>
        <begin position="319"/>
        <end position="439"/>
    </location>
</feature>
<dbReference type="InterPro" id="IPR013083">
    <property type="entry name" value="Znf_RING/FYVE/PHD"/>
</dbReference>
<dbReference type="EMBL" id="CAMGYJ010000006">
    <property type="protein sequence ID" value="CAI0434565.1"/>
    <property type="molecule type" value="Genomic_DNA"/>
</dbReference>
<dbReference type="InterPro" id="IPR031099">
    <property type="entry name" value="BRCA1-associated"/>
</dbReference>
<feature type="domain" description="BRCT" evidence="16">
    <location>
        <begin position="612"/>
        <end position="722"/>
    </location>
</feature>
<evidence type="ECO:0000256" key="1">
    <source>
        <dbReference type="ARBA" id="ARBA00004123"/>
    </source>
</evidence>
<evidence type="ECO:0000256" key="14">
    <source>
        <dbReference type="SAM" id="MobiDB-lite"/>
    </source>
</evidence>
<evidence type="ECO:0000256" key="7">
    <source>
        <dbReference type="ARBA" id="ARBA00022771"/>
    </source>
</evidence>
<dbReference type="GO" id="GO:0005694">
    <property type="term" value="C:chromosome"/>
    <property type="evidence" value="ECO:0007669"/>
    <property type="project" value="UniProtKB-SubCell"/>
</dbReference>
<sequence>MAGASGSVRSMNPGFLHLQKLALELKCPLCLNFLKKPHLLPCDHIFCGSCLPESKQLAVGCPSCKAPYADEDTRHLPFIENLVTIYKGLDAALRVTAMQSVGSDSKTLDSKEEFLKASFNHNIHARSCSFSPMSKKLYPLPSTSVGSVGRENGLSDKCSVPRGLENNNKNTVEDGGRKAKPNAQSPPVNSRTRTQWLEDYGTAIHVDQLSLCSPSFGDVKNSENDSNDQGGEDTPQNHTIALAKQNSVDNQRLVGHDSSASGSSEEHTRNSKRQRLNYSLEDTSFHKAGPSEPRGSQVEKLETSDVRNHAASNQLSAAKTVCRFCQSSNVSVETGPLLHFLNGNQVEGHEATLSTALHVHKICIDWAPKVYFVDDTIQNLKEELARGAKLKCSKCGKKGAALGCYVESCRKSYHVPCAMEISGCRWDFDNYLLFCPGHSSHKFPDEKSKHVKQKLKVDQNSNDDPELAKTASEQSNPWLGSKKWLFCGSALSAEEKCMLVEFGNKIDVPVTKFWRPDVTHVIASTNTEGACTRTLKVLLAILNGKWVLTIDWIKACREAMQPVDEEPYEVRLDNNGSCDGPKTGRLNALNNAIDSSFPFLTSAFSLLVLLFQGPKLFHQLNFYLSGDFVPAYRKDLQNLIVAGGGTVWGSKEEFLEMSKQHKEGGGDGASPTTLVVYNLDPRPGCKLGEEVSILWERLDEAEDVAAKSGSQVTGHTWLLESIAACLSSACGLAPRTVAYSTVNQSDDASWEAQLKWFLVG</sequence>
<feature type="region of interest" description="Disordered" evidence="14">
    <location>
        <begin position="282"/>
        <end position="301"/>
    </location>
</feature>
<evidence type="ECO:0000256" key="11">
    <source>
        <dbReference type="ARBA" id="ARBA00023306"/>
    </source>
</evidence>
<dbReference type="SUPFAM" id="SSF57850">
    <property type="entry name" value="RING/U-box"/>
    <property type="match status" value="1"/>
</dbReference>
<evidence type="ECO:0000256" key="3">
    <source>
        <dbReference type="ARBA" id="ARBA00022454"/>
    </source>
</evidence>
<dbReference type="InterPro" id="IPR018957">
    <property type="entry name" value="Znf_C3HC4_RING-type"/>
</dbReference>
<evidence type="ECO:0000256" key="5">
    <source>
        <dbReference type="ARBA" id="ARBA00022737"/>
    </source>
</evidence>
<dbReference type="Pfam" id="PF00533">
    <property type="entry name" value="BRCT"/>
    <property type="match status" value="1"/>
</dbReference>
<evidence type="ECO:0000259" key="15">
    <source>
        <dbReference type="PROSITE" id="PS50089"/>
    </source>
</evidence>
<feature type="region of interest" description="Disordered" evidence="14">
    <location>
        <begin position="215"/>
        <end position="276"/>
    </location>
</feature>
<evidence type="ECO:0000256" key="4">
    <source>
        <dbReference type="ARBA" id="ARBA00022723"/>
    </source>
</evidence>
<dbReference type="SUPFAM" id="SSF52113">
    <property type="entry name" value="BRCT domain"/>
    <property type="match status" value="2"/>
</dbReference>
<proteinExistence type="predicted"/>
<keyword evidence="6" id="KW-0227">DNA damage</keyword>
<dbReference type="PROSITE" id="PS51805">
    <property type="entry name" value="EPHD"/>
    <property type="match status" value="1"/>
</dbReference>
<keyword evidence="3" id="KW-0158">Chromosome</keyword>
<dbReference type="Pfam" id="PF13771">
    <property type="entry name" value="zf-HC5HC2H"/>
    <property type="match status" value="1"/>
</dbReference>
<dbReference type="Gene3D" id="3.40.50.10190">
    <property type="entry name" value="BRCT domain"/>
    <property type="match status" value="2"/>
</dbReference>
<dbReference type="GO" id="GO:0045944">
    <property type="term" value="P:positive regulation of transcription by RNA polymerase II"/>
    <property type="evidence" value="ECO:0007669"/>
    <property type="project" value="TreeGrafter"/>
</dbReference>
<feature type="domain" description="BRCT" evidence="16">
    <location>
        <begin position="498"/>
        <end position="570"/>
    </location>
</feature>
<dbReference type="SMART" id="SM00292">
    <property type="entry name" value="BRCT"/>
    <property type="match status" value="2"/>
</dbReference>
<evidence type="ECO:0000256" key="6">
    <source>
        <dbReference type="ARBA" id="ARBA00022763"/>
    </source>
</evidence>
<dbReference type="SMART" id="SM00184">
    <property type="entry name" value="RING"/>
    <property type="match status" value="1"/>
</dbReference>
<dbReference type="InterPro" id="IPR017907">
    <property type="entry name" value="Znf_RING_CS"/>
</dbReference>
<evidence type="ECO:0000313" key="18">
    <source>
        <dbReference type="EMBL" id="CAI0434565.1"/>
    </source>
</evidence>
<evidence type="ECO:0000256" key="2">
    <source>
        <dbReference type="ARBA" id="ARBA00004286"/>
    </source>
</evidence>
<dbReference type="GO" id="GO:0005634">
    <property type="term" value="C:nucleus"/>
    <property type="evidence" value="ECO:0007669"/>
    <property type="project" value="UniProtKB-SubCell"/>
</dbReference>
<dbReference type="InterPro" id="IPR034732">
    <property type="entry name" value="EPHD"/>
</dbReference>
<comment type="subcellular location">
    <subcellularLocation>
        <location evidence="2">Chromosome</location>
    </subcellularLocation>
    <subcellularLocation>
        <location evidence="1">Nucleus</location>
    </subcellularLocation>
</comment>
<dbReference type="Pfam" id="PF00097">
    <property type="entry name" value="zf-C3HC4"/>
    <property type="match status" value="1"/>
</dbReference>
<evidence type="ECO:0000313" key="19">
    <source>
        <dbReference type="Proteomes" id="UP001154282"/>
    </source>
</evidence>
<dbReference type="CDD" id="cd15571">
    <property type="entry name" value="ePHD"/>
    <property type="match status" value="1"/>
</dbReference>
<evidence type="ECO:0000256" key="8">
    <source>
        <dbReference type="ARBA" id="ARBA00022833"/>
    </source>
</evidence>
<name>A0AAV0LLY4_9ROSI</name>
<evidence type="ECO:0000259" key="17">
    <source>
        <dbReference type="PROSITE" id="PS51805"/>
    </source>
</evidence>
<keyword evidence="11" id="KW-0131">Cell cycle</keyword>
<dbReference type="GO" id="GO:0004842">
    <property type="term" value="F:ubiquitin-protein transferase activity"/>
    <property type="evidence" value="ECO:0007669"/>
    <property type="project" value="TreeGrafter"/>
</dbReference>
<dbReference type="Gene3D" id="3.30.40.10">
    <property type="entry name" value="Zinc/RING finger domain, C3HC4 (zinc finger)"/>
    <property type="match status" value="2"/>
</dbReference>
<keyword evidence="5" id="KW-0677">Repeat</keyword>
<dbReference type="FunFam" id="3.40.50.10190:FF:000006">
    <property type="entry name" value="Breast cancer type 1 susceptibility protein homolog"/>
    <property type="match status" value="1"/>
</dbReference>
<keyword evidence="7 13" id="KW-0863">Zinc-finger</keyword>
<dbReference type="PANTHER" id="PTHR13763:SF9">
    <property type="entry name" value="BRCA1-ASSOCIATED RING DOMAIN PROTEIN 1"/>
    <property type="match status" value="1"/>
</dbReference>
<dbReference type="PROSITE" id="PS50089">
    <property type="entry name" value="ZF_RING_2"/>
    <property type="match status" value="1"/>
</dbReference>
<dbReference type="InterPro" id="IPR001841">
    <property type="entry name" value="Znf_RING"/>
</dbReference>
<reference evidence="18" key="1">
    <citation type="submission" date="2022-08" db="EMBL/GenBank/DDBJ databases">
        <authorList>
            <person name="Gutierrez-Valencia J."/>
        </authorList>
    </citation>
    <scope>NUCLEOTIDE SEQUENCE</scope>
</reference>
<feature type="domain" description="RING-type" evidence="15">
    <location>
        <begin position="27"/>
        <end position="65"/>
    </location>
</feature>
<evidence type="ECO:0000256" key="12">
    <source>
        <dbReference type="ARBA" id="ARBA00031556"/>
    </source>
</evidence>
<dbReference type="InterPro" id="IPR001357">
    <property type="entry name" value="BRCT_dom"/>
</dbReference>
<evidence type="ECO:0000259" key="16">
    <source>
        <dbReference type="PROSITE" id="PS50172"/>
    </source>
</evidence>
<keyword evidence="4" id="KW-0479">Metal-binding</keyword>
<evidence type="ECO:0000256" key="9">
    <source>
        <dbReference type="ARBA" id="ARBA00023204"/>
    </source>
</evidence>
<dbReference type="PROSITE" id="PS00518">
    <property type="entry name" value="ZF_RING_1"/>
    <property type="match status" value="1"/>
</dbReference>
<comment type="caution">
    <text evidence="18">The sequence shown here is derived from an EMBL/GenBank/DDBJ whole genome shotgun (WGS) entry which is preliminary data.</text>
</comment>
<dbReference type="Proteomes" id="UP001154282">
    <property type="component" value="Unassembled WGS sequence"/>
</dbReference>
<evidence type="ECO:0000256" key="10">
    <source>
        <dbReference type="ARBA" id="ARBA00023242"/>
    </source>
</evidence>
<gene>
    <name evidence="18" type="ORF">LITE_LOCUS24309</name>
</gene>
<dbReference type="PROSITE" id="PS50172">
    <property type="entry name" value="BRCT"/>
    <property type="match status" value="2"/>
</dbReference>
<dbReference type="GO" id="GO:0000724">
    <property type="term" value="P:double-strand break repair via homologous recombination"/>
    <property type="evidence" value="ECO:0007669"/>
    <property type="project" value="TreeGrafter"/>
</dbReference>
<feature type="compositionally biased region" description="Polar residues" evidence="14">
    <location>
        <begin position="182"/>
        <end position="191"/>
    </location>
</feature>
<keyword evidence="19" id="KW-1185">Reference proteome</keyword>
<dbReference type="GO" id="GO:0008270">
    <property type="term" value="F:zinc ion binding"/>
    <property type="evidence" value="ECO:0007669"/>
    <property type="project" value="UniProtKB-KW"/>
</dbReference>
<dbReference type="InterPro" id="IPR036420">
    <property type="entry name" value="BRCT_dom_sf"/>
</dbReference>
<keyword evidence="9" id="KW-0234">DNA repair</keyword>